<protein>
    <submittedName>
        <fullName evidence="2">Serine protease</fullName>
    </submittedName>
</protein>
<dbReference type="Gene3D" id="2.40.10.10">
    <property type="entry name" value="Trypsin-like serine proteases"/>
    <property type="match status" value="1"/>
</dbReference>
<feature type="non-terminal residue" evidence="2">
    <location>
        <position position="69"/>
    </location>
</feature>
<sequence>QIDQSKVLPIEYMYGNTNERIFGKDQRKVVDNYLSSPYKQVVLLNMTFSDGNVYSGSGTMIGEDTVLTA</sequence>
<dbReference type="GO" id="GO:0006508">
    <property type="term" value="P:proteolysis"/>
    <property type="evidence" value="ECO:0007669"/>
    <property type="project" value="UniProtKB-KW"/>
</dbReference>
<gene>
    <name evidence="2" type="ORF">DD924_19955</name>
</gene>
<dbReference type="AlphaFoldDB" id="A0A317Z2Q2"/>
<comment type="caution">
    <text evidence="2">The sequence shown here is derived from an EMBL/GenBank/DDBJ whole genome shotgun (WGS) entry which is preliminary data.</text>
</comment>
<dbReference type="Proteomes" id="UP000246351">
    <property type="component" value="Unassembled WGS sequence"/>
</dbReference>
<evidence type="ECO:0000256" key="1">
    <source>
        <dbReference type="ARBA" id="ARBA00022825"/>
    </source>
</evidence>
<proteinExistence type="predicted"/>
<accession>A0A317Z2Q2</accession>
<feature type="non-terminal residue" evidence="2">
    <location>
        <position position="1"/>
    </location>
</feature>
<dbReference type="SUPFAM" id="SSF50494">
    <property type="entry name" value="Trypsin-like serine proteases"/>
    <property type="match status" value="1"/>
</dbReference>
<dbReference type="GO" id="GO:0008236">
    <property type="term" value="F:serine-type peptidase activity"/>
    <property type="evidence" value="ECO:0007669"/>
    <property type="project" value="UniProtKB-KW"/>
</dbReference>
<reference evidence="2 3" key="1">
    <citation type="journal article" date="2018" name="Vet. Microbiol.">
        <title>Clonal diversity and geographic distribution of methicillin-resistant Staphylococcus pseudintermedius from Australian animals: Discovery of novel sequence types.</title>
        <authorList>
            <person name="Worthing K.A."/>
            <person name="Abraham S."/>
            <person name="Coombs G.W."/>
            <person name="Pang S."/>
            <person name="Saputra S."/>
            <person name="Jordan D."/>
            <person name="Trott D.J."/>
            <person name="Norris J.M."/>
        </authorList>
    </citation>
    <scope>NUCLEOTIDE SEQUENCE [LARGE SCALE GENOMIC DNA]</scope>
    <source>
        <strain evidence="2 3">ST71 3</strain>
    </source>
</reference>
<evidence type="ECO:0000313" key="2">
    <source>
        <dbReference type="EMBL" id="PWZ93399.1"/>
    </source>
</evidence>
<dbReference type="EMBL" id="QEIV01002526">
    <property type="protein sequence ID" value="PWZ93399.1"/>
    <property type="molecule type" value="Genomic_DNA"/>
</dbReference>
<keyword evidence="1" id="KW-0720">Serine protease</keyword>
<keyword evidence="1" id="KW-0378">Hydrolase</keyword>
<dbReference type="InterPro" id="IPR043504">
    <property type="entry name" value="Peptidase_S1_PA_chymotrypsin"/>
</dbReference>
<keyword evidence="2" id="KW-0645">Protease</keyword>
<dbReference type="InterPro" id="IPR009003">
    <property type="entry name" value="Peptidase_S1_PA"/>
</dbReference>
<name>A0A317Z2Q2_STAPS</name>
<evidence type="ECO:0000313" key="3">
    <source>
        <dbReference type="Proteomes" id="UP000246351"/>
    </source>
</evidence>
<organism evidence="2 3">
    <name type="scientific">Staphylococcus pseudintermedius</name>
    <dbReference type="NCBI Taxonomy" id="283734"/>
    <lineage>
        <taxon>Bacteria</taxon>
        <taxon>Bacillati</taxon>
        <taxon>Bacillota</taxon>
        <taxon>Bacilli</taxon>
        <taxon>Bacillales</taxon>
        <taxon>Staphylococcaceae</taxon>
        <taxon>Staphylococcus</taxon>
        <taxon>Staphylococcus intermedius group</taxon>
    </lineage>
</organism>